<dbReference type="GO" id="GO:0010005">
    <property type="term" value="C:cortical microtubule, transverse to long axis"/>
    <property type="evidence" value="ECO:0007669"/>
    <property type="project" value="TreeGrafter"/>
</dbReference>
<evidence type="ECO:0000313" key="5">
    <source>
        <dbReference type="Proteomes" id="UP001229421"/>
    </source>
</evidence>
<proteinExistence type="inferred from homology"/>
<dbReference type="EMBL" id="JAUHHV010000001">
    <property type="protein sequence ID" value="KAK1435862.1"/>
    <property type="molecule type" value="Genomic_DNA"/>
</dbReference>
<evidence type="ECO:0000256" key="3">
    <source>
        <dbReference type="SAM" id="MobiDB-lite"/>
    </source>
</evidence>
<dbReference type="GO" id="GO:0043622">
    <property type="term" value="P:cortical microtubule organization"/>
    <property type="evidence" value="ECO:0007669"/>
    <property type="project" value="InterPro"/>
</dbReference>
<protein>
    <recommendedName>
        <fullName evidence="6">Protein SPIRAL1-like 1</fullName>
    </recommendedName>
</protein>
<keyword evidence="2" id="KW-0493">Microtubule</keyword>
<dbReference type="PANTHER" id="PTHR33403:SF31">
    <property type="entry name" value="PROTEIN SPIRAL1-LIKE 1"/>
    <property type="match status" value="1"/>
</dbReference>
<comment type="caution">
    <text evidence="4">The sequence shown here is derived from an EMBL/GenBank/DDBJ whole genome shotgun (WGS) entry which is preliminary data.</text>
</comment>
<dbReference type="Proteomes" id="UP001229421">
    <property type="component" value="Unassembled WGS sequence"/>
</dbReference>
<feature type="compositionally biased region" description="Polar residues" evidence="3">
    <location>
        <begin position="27"/>
        <end position="49"/>
    </location>
</feature>
<organism evidence="4 5">
    <name type="scientific">Tagetes erecta</name>
    <name type="common">African marigold</name>
    <dbReference type="NCBI Taxonomy" id="13708"/>
    <lineage>
        <taxon>Eukaryota</taxon>
        <taxon>Viridiplantae</taxon>
        <taxon>Streptophyta</taxon>
        <taxon>Embryophyta</taxon>
        <taxon>Tracheophyta</taxon>
        <taxon>Spermatophyta</taxon>
        <taxon>Magnoliopsida</taxon>
        <taxon>eudicotyledons</taxon>
        <taxon>Gunneridae</taxon>
        <taxon>Pentapetalae</taxon>
        <taxon>asterids</taxon>
        <taxon>campanulids</taxon>
        <taxon>Asterales</taxon>
        <taxon>Asteraceae</taxon>
        <taxon>Asteroideae</taxon>
        <taxon>Heliantheae alliance</taxon>
        <taxon>Tageteae</taxon>
        <taxon>Tagetes</taxon>
    </lineage>
</organism>
<keyword evidence="5" id="KW-1185">Reference proteome</keyword>
<comment type="similarity">
    <text evidence="1">Belongs to the SPIRAL1 family.</text>
</comment>
<gene>
    <name evidence="4" type="ORF">QVD17_01634</name>
</gene>
<evidence type="ECO:0000256" key="1">
    <source>
        <dbReference type="ARBA" id="ARBA00009656"/>
    </source>
</evidence>
<dbReference type="AlphaFoldDB" id="A0AAD8L6R0"/>
<sequence>MGRGVSSGGGQSSLNYLFGSGGEPKPTTVSTGNAEAPPSQVQAATTTEPTPKPVAAVAQPDITKQIPAGVQSSKLNNYIRADGQNTGNFITDRPSTKVHAAPGGGSSLGYLFGDGSMP</sequence>
<evidence type="ECO:0000313" key="4">
    <source>
        <dbReference type="EMBL" id="KAK1435862.1"/>
    </source>
</evidence>
<evidence type="ECO:0000256" key="2">
    <source>
        <dbReference type="ARBA" id="ARBA00022701"/>
    </source>
</evidence>
<dbReference type="InterPro" id="IPR039613">
    <property type="entry name" value="SPR1/2/3/4/5"/>
</dbReference>
<dbReference type="PANTHER" id="PTHR33403">
    <property type="entry name" value="SPR1"/>
    <property type="match status" value="1"/>
</dbReference>
<feature type="region of interest" description="Disordered" evidence="3">
    <location>
        <begin position="86"/>
        <end position="118"/>
    </location>
</feature>
<feature type="region of interest" description="Disordered" evidence="3">
    <location>
        <begin position="1"/>
        <end position="51"/>
    </location>
</feature>
<evidence type="ECO:0008006" key="6">
    <source>
        <dbReference type="Google" id="ProtNLM"/>
    </source>
</evidence>
<reference evidence="4" key="1">
    <citation type="journal article" date="2023" name="bioRxiv">
        <title>Improved chromosome-level genome assembly for marigold (Tagetes erecta).</title>
        <authorList>
            <person name="Jiang F."/>
            <person name="Yuan L."/>
            <person name="Wang S."/>
            <person name="Wang H."/>
            <person name="Xu D."/>
            <person name="Wang A."/>
            <person name="Fan W."/>
        </authorList>
    </citation>
    <scope>NUCLEOTIDE SEQUENCE</scope>
    <source>
        <strain evidence="4">WSJ</strain>
        <tissue evidence="4">Leaf</tissue>
    </source>
</reference>
<feature type="compositionally biased region" description="Gly residues" evidence="3">
    <location>
        <begin position="1"/>
        <end position="11"/>
    </location>
</feature>
<name>A0AAD8L6R0_TARER</name>
<accession>A0AAD8L6R0</accession>